<reference evidence="2 3" key="2">
    <citation type="journal article" date="2017" name="Genome Biol.">
        <title>New reference genome sequences of hot pepper reveal the massive evolution of plant disease-resistance genes by retroduplication.</title>
        <authorList>
            <person name="Kim S."/>
            <person name="Park J."/>
            <person name="Yeom S.I."/>
            <person name="Kim Y.M."/>
            <person name="Seo E."/>
            <person name="Kim K.T."/>
            <person name="Kim M.S."/>
            <person name="Lee J.M."/>
            <person name="Cheong K."/>
            <person name="Shin H.S."/>
            <person name="Kim S.B."/>
            <person name="Han K."/>
            <person name="Lee J."/>
            <person name="Park M."/>
            <person name="Lee H.A."/>
            <person name="Lee H.Y."/>
            <person name="Lee Y."/>
            <person name="Oh S."/>
            <person name="Lee J.H."/>
            <person name="Choi E."/>
            <person name="Choi E."/>
            <person name="Lee S.E."/>
            <person name="Jeon J."/>
            <person name="Kim H."/>
            <person name="Choi G."/>
            <person name="Song H."/>
            <person name="Lee J."/>
            <person name="Lee S.C."/>
            <person name="Kwon J.K."/>
            <person name="Lee H.Y."/>
            <person name="Koo N."/>
            <person name="Hong Y."/>
            <person name="Kim R.W."/>
            <person name="Kang W.H."/>
            <person name="Huh J.H."/>
            <person name="Kang B.C."/>
            <person name="Yang T.J."/>
            <person name="Lee Y.H."/>
            <person name="Bennetzen J.L."/>
            <person name="Choi D."/>
        </authorList>
    </citation>
    <scope>NUCLEOTIDE SEQUENCE [LARGE SCALE GENOMIC DNA]</scope>
    <source>
        <strain evidence="3">cv. CM334</strain>
    </source>
</reference>
<evidence type="ECO:0000313" key="3">
    <source>
        <dbReference type="Proteomes" id="UP000222542"/>
    </source>
</evidence>
<feature type="chain" id="PRO_5013821097" evidence="1">
    <location>
        <begin position="25"/>
        <end position="301"/>
    </location>
</feature>
<dbReference type="AlphaFoldDB" id="A0A2G3ACN0"/>
<dbReference type="STRING" id="4072.A0A2G3ACN0"/>
<keyword evidence="3" id="KW-1185">Reference proteome</keyword>
<dbReference type="Gramene" id="PHT92009">
    <property type="protein sequence ID" value="PHT92009"/>
    <property type="gene ID" value="T459_07122"/>
</dbReference>
<feature type="signal peptide" evidence="1">
    <location>
        <begin position="1"/>
        <end position="24"/>
    </location>
</feature>
<proteinExistence type="predicted"/>
<sequence length="301" mass="32830">MAVPILLLQVVSVSIVQQVPQVAAEVQQVPQVAADIAPRILFRINGVHREKLLHLVRHVRTLRIINGGGAPQADGDAGGGDGNAQQGGDNRVLLLDIESVSEYLQPLQPLQPPENNFLYLLAENQIVYNQLRGLDGAAKTIHLFVRQGNEEIRGATLWSKSQDIIFKIGLPIALGIGLFQMSTAIKSQAQITGRAPAIGDGNNAAAGDSDDFTPLIEKLKKQIKKDDFQKKNFEDARKHAVQKVTAAVLNVMGACLCALYNGLIGKHLVRLRWDELNPDERRNFASVAVDLMSEITNSSEE</sequence>
<accession>A0A2G3ACN0</accession>
<keyword evidence="1" id="KW-0732">Signal</keyword>
<evidence type="ECO:0000313" key="2">
    <source>
        <dbReference type="EMBL" id="PHT92009.1"/>
    </source>
</evidence>
<reference evidence="2 3" key="1">
    <citation type="journal article" date="2014" name="Nat. Genet.">
        <title>Genome sequence of the hot pepper provides insights into the evolution of pungency in Capsicum species.</title>
        <authorList>
            <person name="Kim S."/>
            <person name="Park M."/>
            <person name="Yeom S.I."/>
            <person name="Kim Y.M."/>
            <person name="Lee J.M."/>
            <person name="Lee H.A."/>
            <person name="Seo E."/>
            <person name="Choi J."/>
            <person name="Cheong K."/>
            <person name="Kim K.T."/>
            <person name="Jung K."/>
            <person name="Lee G.W."/>
            <person name="Oh S.K."/>
            <person name="Bae C."/>
            <person name="Kim S.B."/>
            <person name="Lee H.Y."/>
            <person name="Kim S.Y."/>
            <person name="Kim M.S."/>
            <person name="Kang B.C."/>
            <person name="Jo Y.D."/>
            <person name="Yang H.B."/>
            <person name="Jeong H.J."/>
            <person name="Kang W.H."/>
            <person name="Kwon J.K."/>
            <person name="Shin C."/>
            <person name="Lim J.Y."/>
            <person name="Park J.H."/>
            <person name="Huh J.H."/>
            <person name="Kim J.S."/>
            <person name="Kim B.D."/>
            <person name="Cohen O."/>
            <person name="Paran I."/>
            <person name="Suh M.C."/>
            <person name="Lee S.B."/>
            <person name="Kim Y.K."/>
            <person name="Shin Y."/>
            <person name="Noh S.J."/>
            <person name="Park J."/>
            <person name="Seo Y.S."/>
            <person name="Kwon S.Y."/>
            <person name="Kim H.A."/>
            <person name="Park J.M."/>
            <person name="Kim H.J."/>
            <person name="Choi S.B."/>
            <person name="Bosland P.W."/>
            <person name="Reeves G."/>
            <person name="Jo S.H."/>
            <person name="Lee B.W."/>
            <person name="Cho H.T."/>
            <person name="Choi H.S."/>
            <person name="Lee M.S."/>
            <person name="Yu Y."/>
            <person name="Do Choi Y."/>
            <person name="Park B.S."/>
            <person name="van Deynze A."/>
            <person name="Ashrafi H."/>
            <person name="Hill T."/>
            <person name="Kim W.T."/>
            <person name="Pai H.S."/>
            <person name="Ahn H.K."/>
            <person name="Yeam I."/>
            <person name="Giovannoni J.J."/>
            <person name="Rose J.K."/>
            <person name="Sorensen I."/>
            <person name="Lee S.J."/>
            <person name="Kim R.W."/>
            <person name="Choi I.Y."/>
            <person name="Choi B.S."/>
            <person name="Lim J.S."/>
            <person name="Lee Y.H."/>
            <person name="Choi D."/>
        </authorList>
    </citation>
    <scope>NUCLEOTIDE SEQUENCE [LARGE SCALE GENOMIC DNA]</scope>
    <source>
        <strain evidence="3">cv. CM334</strain>
    </source>
</reference>
<gene>
    <name evidence="2" type="ORF">T459_07122</name>
</gene>
<evidence type="ECO:0000256" key="1">
    <source>
        <dbReference type="SAM" id="SignalP"/>
    </source>
</evidence>
<protein>
    <submittedName>
        <fullName evidence="2">Uncharacterized protein</fullName>
    </submittedName>
</protein>
<name>A0A2G3ACN0_CAPAN</name>
<dbReference type="Proteomes" id="UP000222542">
    <property type="component" value="Unassembled WGS sequence"/>
</dbReference>
<comment type="caution">
    <text evidence="2">The sequence shown here is derived from an EMBL/GenBank/DDBJ whole genome shotgun (WGS) entry which is preliminary data.</text>
</comment>
<organism evidence="2 3">
    <name type="scientific">Capsicum annuum</name>
    <name type="common">Capsicum pepper</name>
    <dbReference type="NCBI Taxonomy" id="4072"/>
    <lineage>
        <taxon>Eukaryota</taxon>
        <taxon>Viridiplantae</taxon>
        <taxon>Streptophyta</taxon>
        <taxon>Embryophyta</taxon>
        <taxon>Tracheophyta</taxon>
        <taxon>Spermatophyta</taxon>
        <taxon>Magnoliopsida</taxon>
        <taxon>eudicotyledons</taxon>
        <taxon>Gunneridae</taxon>
        <taxon>Pentapetalae</taxon>
        <taxon>asterids</taxon>
        <taxon>lamiids</taxon>
        <taxon>Solanales</taxon>
        <taxon>Solanaceae</taxon>
        <taxon>Solanoideae</taxon>
        <taxon>Capsiceae</taxon>
        <taxon>Capsicum</taxon>
    </lineage>
</organism>
<dbReference type="EMBL" id="AYRZ02000002">
    <property type="protein sequence ID" value="PHT92009.1"/>
    <property type="molecule type" value="Genomic_DNA"/>
</dbReference>